<organism evidence="1 2">
    <name type="scientific">Malus baccata</name>
    <name type="common">Siberian crab apple</name>
    <name type="synonym">Pyrus baccata</name>
    <dbReference type="NCBI Taxonomy" id="106549"/>
    <lineage>
        <taxon>Eukaryota</taxon>
        <taxon>Viridiplantae</taxon>
        <taxon>Streptophyta</taxon>
        <taxon>Embryophyta</taxon>
        <taxon>Tracheophyta</taxon>
        <taxon>Spermatophyta</taxon>
        <taxon>Magnoliopsida</taxon>
        <taxon>eudicotyledons</taxon>
        <taxon>Gunneridae</taxon>
        <taxon>Pentapetalae</taxon>
        <taxon>rosids</taxon>
        <taxon>fabids</taxon>
        <taxon>Rosales</taxon>
        <taxon>Rosaceae</taxon>
        <taxon>Amygdaloideae</taxon>
        <taxon>Maleae</taxon>
        <taxon>Malus</taxon>
    </lineage>
</organism>
<reference evidence="1 2" key="1">
    <citation type="journal article" date="2019" name="G3 (Bethesda)">
        <title>Sequencing of a Wild Apple (Malus baccata) Genome Unravels the Differences Between Cultivated and Wild Apple Species Regarding Disease Resistance and Cold Tolerance.</title>
        <authorList>
            <person name="Chen X."/>
        </authorList>
    </citation>
    <scope>NUCLEOTIDE SEQUENCE [LARGE SCALE GENOMIC DNA]</scope>
    <source>
        <strain evidence="2">cv. Shandingzi</strain>
        <tissue evidence="1">Leaves</tissue>
    </source>
</reference>
<dbReference type="Proteomes" id="UP000315295">
    <property type="component" value="Unassembled WGS sequence"/>
</dbReference>
<keyword evidence="2" id="KW-1185">Reference proteome</keyword>
<evidence type="ECO:0000313" key="2">
    <source>
        <dbReference type="Proteomes" id="UP000315295"/>
    </source>
</evidence>
<dbReference type="EMBL" id="VIEB01000090">
    <property type="protein sequence ID" value="TQE07194.1"/>
    <property type="molecule type" value="Genomic_DNA"/>
</dbReference>
<comment type="caution">
    <text evidence="1">The sequence shown here is derived from an EMBL/GenBank/DDBJ whole genome shotgun (WGS) entry which is preliminary data.</text>
</comment>
<accession>A0A540N802</accession>
<gene>
    <name evidence="1" type="ORF">C1H46_007247</name>
</gene>
<dbReference type="AlphaFoldDB" id="A0A540N802"/>
<evidence type="ECO:0000313" key="1">
    <source>
        <dbReference type="EMBL" id="TQE07194.1"/>
    </source>
</evidence>
<name>A0A540N802_MALBA</name>
<sequence length="60" mass="6625">MRGLEVVRVWVLGSEIERWDKLGVMVTWLAGEVRVAMVPGVAGFHRGRKEGGLTGEGEME</sequence>
<protein>
    <submittedName>
        <fullName evidence="1">Uncharacterized protein</fullName>
    </submittedName>
</protein>
<proteinExistence type="predicted"/>